<reference evidence="1" key="1">
    <citation type="submission" date="2022-08" db="EMBL/GenBank/DDBJ databases">
        <title>Genomic Encyclopedia of Type Strains, Phase V (KMG-V): Genome sequencing to study the core and pangenomes of soil and plant-associated prokaryotes.</title>
        <authorList>
            <person name="Whitman W."/>
        </authorList>
    </citation>
    <scope>NUCLEOTIDE SEQUENCE</scope>
    <source>
        <strain evidence="1">SP2016B</strain>
    </source>
</reference>
<protein>
    <submittedName>
        <fullName evidence="1">Uncharacterized protein</fullName>
    </submittedName>
</protein>
<evidence type="ECO:0000313" key="2">
    <source>
        <dbReference type="Proteomes" id="UP001155034"/>
    </source>
</evidence>
<organism evidence="1 2">
    <name type="scientific">Salinibacter ruber</name>
    <dbReference type="NCBI Taxonomy" id="146919"/>
    <lineage>
        <taxon>Bacteria</taxon>
        <taxon>Pseudomonadati</taxon>
        <taxon>Rhodothermota</taxon>
        <taxon>Rhodothermia</taxon>
        <taxon>Rhodothermales</taxon>
        <taxon>Salinibacteraceae</taxon>
        <taxon>Salinibacter</taxon>
    </lineage>
</organism>
<sequence length="163" mass="18406">MEATISEDHFTFDLAVEKPDLSFYLAETNKRYHLMAPDQFYESVIVDYDAERPETPEGWVKIHDRFILESADTPEGLDFESPVEGVLPSLEEGTHQIQDLNGRTYDVDKTGAQLAAAVVYYEAVATKLQRDGEREKAQAFAKVFTPLRYAAMAYSTSVARCLN</sequence>
<name>A0A9X2U3S2_9BACT</name>
<dbReference type="Proteomes" id="UP001155034">
    <property type="component" value="Unassembled WGS sequence"/>
</dbReference>
<proteinExistence type="predicted"/>
<accession>A0A9X2U3S2</accession>
<comment type="caution">
    <text evidence="1">The sequence shown here is derived from an EMBL/GenBank/DDBJ whole genome shotgun (WGS) entry which is preliminary data.</text>
</comment>
<gene>
    <name evidence="1" type="ORF">GGP82_002898</name>
</gene>
<dbReference type="RefSeq" id="WP_259083998.1">
    <property type="nucleotide sequence ID" value="NZ_JANTYZ010000011.1"/>
</dbReference>
<evidence type="ECO:0000313" key="1">
    <source>
        <dbReference type="EMBL" id="MCS3866325.1"/>
    </source>
</evidence>
<dbReference type="EMBL" id="JANTYZ010000011">
    <property type="protein sequence ID" value="MCS3866325.1"/>
    <property type="molecule type" value="Genomic_DNA"/>
</dbReference>
<dbReference type="AlphaFoldDB" id="A0A9X2U3S2"/>